<dbReference type="SUPFAM" id="SSF52540">
    <property type="entry name" value="P-loop containing nucleoside triphosphate hydrolases"/>
    <property type="match status" value="1"/>
</dbReference>
<organism evidence="1">
    <name type="scientific">marine metagenome</name>
    <dbReference type="NCBI Taxonomy" id="408172"/>
    <lineage>
        <taxon>unclassified sequences</taxon>
        <taxon>metagenomes</taxon>
        <taxon>ecological metagenomes</taxon>
    </lineage>
</organism>
<dbReference type="GO" id="GO:0006261">
    <property type="term" value="P:DNA-templated DNA replication"/>
    <property type="evidence" value="ECO:0007669"/>
    <property type="project" value="TreeGrafter"/>
</dbReference>
<protein>
    <recommendedName>
        <fullName evidence="2">DNA-directed DNA polymerase</fullName>
    </recommendedName>
</protein>
<dbReference type="InterPro" id="IPR050238">
    <property type="entry name" value="DNA_Rep/Repair_Clamp_Loader"/>
</dbReference>
<proteinExistence type="predicted"/>
<dbReference type="Gene3D" id="3.40.50.300">
    <property type="entry name" value="P-loop containing nucleotide triphosphate hydrolases"/>
    <property type="match status" value="1"/>
</dbReference>
<reference evidence="1" key="1">
    <citation type="submission" date="2018-05" db="EMBL/GenBank/DDBJ databases">
        <authorList>
            <person name="Lanie J.A."/>
            <person name="Ng W.-L."/>
            <person name="Kazmierczak K.M."/>
            <person name="Andrzejewski T.M."/>
            <person name="Davidsen T.M."/>
            <person name="Wayne K.J."/>
            <person name="Tettelin H."/>
            <person name="Glass J.I."/>
            <person name="Rusch D."/>
            <person name="Podicherti R."/>
            <person name="Tsui H.-C.T."/>
            <person name="Winkler M.E."/>
        </authorList>
    </citation>
    <scope>NUCLEOTIDE SEQUENCE</scope>
</reference>
<dbReference type="EMBL" id="UINC01001726">
    <property type="protein sequence ID" value="SUZ87466.1"/>
    <property type="molecule type" value="Genomic_DNA"/>
</dbReference>
<gene>
    <name evidence="1" type="ORF">METZ01_LOCUS40320</name>
</gene>
<name>A0A381R6U6_9ZZZZ</name>
<dbReference type="GO" id="GO:0008408">
    <property type="term" value="F:3'-5' exonuclease activity"/>
    <property type="evidence" value="ECO:0007669"/>
    <property type="project" value="InterPro"/>
</dbReference>
<dbReference type="NCBIfam" id="TIGR00678">
    <property type="entry name" value="holB"/>
    <property type="match status" value="1"/>
</dbReference>
<sequence length="334" mass="38133">MPLRDIFGQEHAIDLLNHAVRRDRMPHAWLFTGQANIGKFKTAVALAQMLNCRKCGEDACGECDFCLQIAEQNFLDFQVLVPDGKFIKIDQIRKSLNWLQLHPDQAKKRVMILDGAEHLGREAANAFLKTLEEPAPHTLLILIVESAQQLPETIVSRCQQIRFRPLSEKISERILRQTNELTSERIQLLNAFSMGSVNGNLAARLEFMETVQQTAIGWLTTFSAATLEEMLRTCETWGKSKNEECNLLLDFLETWFRDLTWLHHGLPEEKLINRTINSGGSRISALRNSAEHFNLQQIHEIFDRIAESRRAIELNANKSLAVESLCLHMYRSAA</sequence>
<evidence type="ECO:0008006" key="2">
    <source>
        <dbReference type="Google" id="ProtNLM"/>
    </source>
</evidence>
<dbReference type="InterPro" id="IPR027417">
    <property type="entry name" value="P-loop_NTPase"/>
</dbReference>
<dbReference type="PANTHER" id="PTHR11669">
    <property type="entry name" value="REPLICATION FACTOR C / DNA POLYMERASE III GAMMA-TAU SUBUNIT"/>
    <property type="match status" value="1"/>
</dbReference>
<dbReference type="GO" id="GO:0003887">
    <property type="term" value="F:DNA-directed DNA polymerase activity"/>
    <property type="evidence" value="ECO:0007669"/>
    <property type="project" value="InterPro"/>
</dbReference>
<dbReference type="AlphaFoldDB" id="A0A381R6U6"/>
<evidence type="ECO:0000313" key="1">
    <source>
        <dbReference type="EMBL" id="SUZ87466.1"/>
    </source>
</evidence>
<dbReference type="Pfam" id="PF13177">
    <property type="entry name" value="DNA_pol3_delta2"/>
    <property type="match status" value="1"/>
</dbReference>
<dbReference type="PANTHER" id="PTHR11669:SF8">
    <property type="entry name" value="DNA POLYMERASE III SUBUNIT DELTA"/>
    <property type="match status" value="1"/>
</dbReference>
<accession>A0A381R6U6</accession>
<dbReference type="InterPro" id="IPR004622">
    <property type="entry name" value="DNA_pol_HolB"/>
</dbReference>